<reference evidence="2" key="1">
    <citation type="journal article" date="2019" name="Int. J. Syst. Evol. Microbiol.">
        <title>The Global Catalogue of Microorganisms (GCM) 10K type strain sequencing project: providing services to taxonomists for standard genome sequencing and annotation.</title>
        <authorList>
            <consortium name="The Broad Institute Genomics Platform"/>
            <consortium name="The Broad Institute Genome Sequencing Center for Infectious Disease"/>
            <person name="Wu L."/>
            <person name="Ma J."/>
        </authorList>
    </citation>
    <scope>NUCLEOTIDE SEQUENCE [LARGE SCALE GENOMIC DNA]</scope>
    <source>
        <strain evidence="2">JCM 14326</strain>
    </source>
</reference>
<accession>A0ABP4ZJI2</accession>
<evidence type="ECO:0008006" key="3">
    <source>
        <dbReference type="Google" id="ProtNLM"/>
    </source>
</evidence>
<dbReference type="InterPro" id="IPR027417">
    <property type="entry name" value="P-loop_NTPase"/>
</dbReference>
<dbReference type="RefSeq" id="WP_344101551.1">
    <property type="nucleotide sequence ID" value="NZ_BAAANL010000003.1"/>
</dbReference>
<dbReference type="Proteomes" id="UP001501094">
    <property type="component" value="Unassembled WGS sequence"/>
</dbReference>
<name>A0ABP4ZJI2_9MICO</name>
<comment type="caution">
    <text evidence="1">The sequence shown here is derived from an EMBL/GenBank/DDBJ whole genome shotgun (WGS) entry which is preliminary data.</text>
</comment>
<gene>
    <name evidence="1" type="ORF">GCM10009751_16880</name>
</gene>
<evidence type="ECO:0000313" key="2">
    <source>
        <dbReference type="Proteomes" id="UP001501094"/>
    </source>
</evidence>
<sequence length="328" mass="36140">MNSRKRRREAVFVVGSGRSGTSTITGILRRLGLHVPAPEVPADPSNPRGFNEPQWMVDTHDAVLRRAGVAVADPRPGAASDVARVASEISTAATAAVWLDEQFRRADHLVLKDPRLIWFIGPWRQAAGAAGAHASFVTMLRSPAEVTGSKSAYYGPQQAADGIAMWVNGMLRTEHATRGVPRAFVRYDELLAGWRGPITRTATTLGIEHAVRDDDAAHRAVDEFVDPRLHRVSAGWEDLEIPDYLRDVAERTWAHLTSLTGAGDDTIAGYATADELREQFADAHARLEEASAYRRTRKLVPRRALAMIPPRLRSRLGRAARQIIEDRV</sequence>
<organism evidence="1 2">
    <name type="scientific">Myceligenerans crystallogenes</name>
    <dbReference type="NCBI Taxonomy" id="316335"/>
    <lineage>
        <taxon>Bacteria</taxon>
        <taxon>Bacillati</taxon>
        <taxon>Actinomycetota</taxon>
        <taxon>Actinomycetes</taxon>
        <taxon>Micrococcales</taxon>
        <taxon>Promicromonosporaceae</taxon>
        <taxon>Myceligenerans</taxon>
    </lineage>
</organism>
<keyword evidence="2" id="KW-1185">Reference proteome</keyword>
<dbReference type="Pfam" id="PF13469">
    <property type="entry name" value="Sulfotransfer_3"/>
    <property type="match status" value="1"/>
</dbReference>
<dbReference type="EMBL" id="BAAANL010000003">
    <property type="protein sequence ID" value="GAA1860007.1"/>
    <property type="molecule type" value="Genomic_DNA"/>
</dbReference>
<dbReference type="SUPFAM" id="SSF52540">
    <property type="entry name" value="P-loop containing nucleoside triphosphate hydrolases"/>
    <property type="match status" value="1"/>
</dbReference>
<evidence type="ECO:0000313" key="1">
    <source>
        <dbReference type="EMBL" id="GAA1860007.1"/>
    </source>
</evidence>
<proteinExistence type="predicted"/>
<protein>
    <recommendedName>
        <fullName evidence="3">Sulfotransferase family protein</fullName>
    </recommendedName>
</protein>
<dbReference type="Gene3D" id="3.40.50.300">
    <property type="entry name" value="P-loop containing nucleotide triphosphate hydrolases"/>
    <property type="match status" value="1"/>
</dbReference>